<dbReference type="EMBL" id="OV121140">
    <property type="protein sequence ID" value="CAH0564819.1"/>
    <property type="molecule type" value="Genomic_DNA"/>
</dbReference>
<dbReference type="InterPro" id="IPR032675">
    <property type="entry name" value="LRR_dom_sf"/>
</dbReference>
<reference evidence="2" key="1">
    <citation type="submission" date="2021-12" db="EMBL/GenBank/DDBJ databases">
        <authorList>
            <person name="King R."/>
        </authorList>
    </citation>
    <scope>NUCLEOTIDE SEQUENCE</scope>
</reference>
<dbReference type="Pfam" id="PF13855">
    <property type="entry name" value="LRR_8"/>
    <property type="match status" value="1"/>
</dbReference>
<evidence type="ECO:0000256" key="1">
    <source>
        <dbReference type="SAM" id="SignalP"/>
    </source>
</evidence>
<gene>
    <name evidence="2" type="ORF">MELIAE_LOCUS13275</name>
</gene>
<dbReference type="SUPFAM" id="SSF52058">
    <property type="entry name" value="L domain-like"/>
    <property type="match status" value="1"/>
</dbReference>
<dbReference type="Gene3D" id="3.80.10.10">
    <property type="entry name" value="Ribonuclease Inhibitor"/>
    <property type="match status" value="1"/>
</dbReference>
<feature type="chain" id="PRO_5040447787" evidence="1">
    <location>
        <begin position="17"/>
        <end position="212"/>
    </location>
</feature>
<dbReference type="AlphaFoldDB" id="A0A9P0FNN8"/>
<accession>A0A9P0FNN8</accession>
<evidence type="ECO:0000313" key="3">
    <source>
        <dbReference type="Proteomes" id="UP001154078"/>
    </source>
</evidence>
<dbReference type="InterPro" id="IPR001611">
    <property type="entry name" value="Leu-rich_rpt"/>
</dbReference>
<dbReference type="OrthoDB" id="6363818at2759"/>
<organism evidence="2 3">
    <name type="scientific">Brassicogethes aeneus</name>
    <name type="common">Rape pollen beetle</name>
    <name type="synonym">Meligethes aeneus</name>
    <dbReference type="NCBI Taxonomy" id="1431903"/>
    <lineage>
        <taxon>Eukaryota</taxon>
        <taxon>Metazoa</taxon>
        <taxon>Ecdysozoa</taxon>
        <taxon>Arthropoda</taxon>
        <taxon>Hexapoda</taxon>
        <taxon>Insecta</taxon>
        <taxon>Pterygota</taxon>
        <taxon>Neoptera</taxon>
        <taxon>Endopterygota</taxon>
        <taxon>Coleoptera</taxon>
        <taxon>Polyphaga</taxon>
        <taxon>Cucujiformia</taxon>
        <taxon>Nitidulidae</taxon>
        <taxon>Meligethinae</taxon>
        <taxon>Brassicogethes</taxon>
    </lineage>
</organism>
<keyword evidence="3" id="KW-1185">Reference proteome</keyword>
<proteinExistence type="predicted"/>
<sequence>MKLLIILSILYAQAYGECSLWGIDPVPKPFIVDCNGTSPDKSDFLNSYNENKPFDFVTRFYWKNFKGELNSDMLKTLPKLRHVTVSKCEFTTLPDNFFEADAETLETIEIRDSKITTIEANAFKNLKHLRLLSLHGNKNVKGFKLENLRGCDGLGYIGMPTDTFKTMDVSKLKIWFPKLITIVLPGEDKESVKDKIKEVESQTTGIGIHFEE</sequence>
<name>A0A9P0FNN8_BRAAE</name>
<dbReference type="Proteomes" id="UP001154078">
    <property type="component" value="Chromosome 9"/>
</dbReference>
<protein>
    <submittedName>
        <fullName evidence="2">Uncharacterized protein</fullName>
    </submittedName>
</protein>
<evidence type="ECO:0000313" key="2">
    <source>
        <dbReference type="EMBL" id="CAH0564819.1"/>
    </source>
</evidence>
<keyword evidence="1" id="KW-0732">Signal</keyword>
<feature type="signal peptide" evidence="1">
    <location>
        <begin position="1"/>
        <end position="16"/>
    </location>
</feature>